<dbReference type="EMBL" id="JXTC01000013">
    <property type="protein sequence ID" value="POO00370.1"/>
    <property type="molecule type" value="Genomic_DNA"/>
</dbReference>
<comment type="caution">
    <text evidence="1">The sequence shown here is derived from an EMBL/GenBank/DDBJ whole genome shotgun (WGS) entry which is preliminary data.</text>
</comment>
<dbReference type="AlphaFoldDB" id="A0A2P5FRF4"/>
<dbReference type="Proteomes" id="UP000237000">
    <property type="component" value="Unassembled WGS sequence"/>
</dbReference>
<gene>
    <name evidence="1" type="ORF">TorRG33x02_037830</name>
</gene>
<evidence type="ECO:0000313" key="2">
    <source>
        <dbReference type="Proteomes" id="UP000237000"/>
    </source>
</evidence>
<keyword evidence="2" id="KW-1185">Reference proteome</keyword>
<reference evidence="2" key="1">
    <citation type="submission" date="2016-06" db="EMBL/GenBank/DDBJ databases">
        <title>Parallel loss of symbiosis genes in relatives of nitrogen-fixing non-legume Parasponia.</title>
        <authorList>
            <person name="Van Velzen R."/>
            <person name="Holmer R."/>
            <person name="Bu F."/>
            <person name="Rutten L."/>
            <person name="Van Zeijl A."/>
            <person name="Liu W."/>
            <person name="Santuari L."/>
            <person name="Cao Q."/>
            <person name="Sharma T."/>
            <person name="Shen D."/>
            <person name="Roswanjaya Y."/>
            <person name="Wardhani T."/>
            <person name="Kalhor M.S."/>
            <person name="Jansen J."/>
            <person name="Van den Hoogen J."/>
            <person name="Gungor B."/>
            <person name="Hartog M."/>
            <person name="Hontelez J."/>
            <person name="Verver J."/>
            <person name="Yang W.-C."/>
            <person name="Schijlen E."/>
            <person name="Repin R."/>
            <person name="Schilthuizen M."/>
            <person name="Schranz E."/>
            <person name="Heidstra R."/>
            <person name="Miyata K."/>
            <person name="Fedorova E."/>
            <person name="Kohlen W."/>
            <person name="Bisseling T."/>
            <person name="Smit S."/>
            <person name="Geurts R."/>
        </authorList>
    </citation>
    <scope>NUCLEOTIDE SEQUENCE [LARGE SCALE GENOMIC DNA]</scope>
    <source>
        <strain evidence="2">cv. RG33-2</strain>
    </source>
</reference>
<name>A0A2P5FRF4_TREOI</name>
<evidence type="ECO:0000313" key="1">
    <source>
        <dbReference type="EMBL" id="POO00370.1"/>
    </source>
</evidence>
<accession>A0A2P5FRF4</accession>
<dbReference type="InParanoid" id="A0A2P5FRF4"/>
<protein>
    <submittedName>
        <fullName evidence="1">Uncharacterized protein</fullName>
    </submittedName>
</protein>
<sequence>RCHHQYREALPQILLLHSPLHPLCLGTK</sequence>
<organism evidence="1 2">
    <name type="scientific">Trema orientale</name>
    <name type="common">Charcoal tree</name>
    <name type="synonym">Celtis orientalis</name>
    <dbReference type="NCBI Taxonomy" id="63057"/>
    <lineage>
        <taxon>Eukaryota</taxon>
        <taxon>Viridiplantae</taxon>
        <taxon>Streptophyta</taxon>
        <taxon>Embryophyta</taxon>
        <taxon>Tracheophyta</taxon>
        <taxon>Spermatophyta</taxon>
        <taxon>Magnoliopsida</taxon>
        <taxon>eudicotyledons</taxon>
        <taxon>Gunneridae</taxon>
        <taxon>Pentapetalae</taxon>
        <taxon>rosids</taxon>
        <taxon>fabids</taxon>
        <taxon>Rosales</taxon>
        <taxon>Cannabaceae</taxon>
        <taxon>Trema</taxon>
    </lineage>
</organism>
<proteinExistence type="predicted"/>
<feature type="non-terminal residue" evidence="1">
    <location>
        <position position="1"/>
    </location>
</feature>